<dbReference type="InterPro" id="IPR046335">
    <property type="entry name" value="LacI/GalR-like_sensor"/>
</dbReference>
<evidence type="ECO:0000313" key="5">
    <source>
        <dbReference type="EMBL" id="GIF87917.1"/>
    </source>
</evidence>
<dbReference type="InterPro" id="IPR028082">
    <property type="entry name" value="Peripla_BP_I"/>
</dbReference>
<dbReference type="CDD" id="cd06296">
    <property type="entry name" value="PBP1_CatR-like"/>
    <property type="match status" value="1"/>
</dbReference>
<reference evidence="5 6" key="1">
    <citation type="submission" date="2021-01" db="EMBL/GenBank/DDBJ databases">
        <title>Whole genome shotgun sequence of Catellatospora chokoriensis NBRC 107358.</title>
        <authorList>
            <person name="Komaki H."/>
            <person name="Tamura T."/>
        </authorList>
    </citation>
    <scope>NUCLEOTIDE SEQUENCE [LARGE SCALE GENOMIC DNA]</scope>
    <source>
        <strain evidence="5 6">NBRC 107358</strain>
    </source>
</reference>
<dbReference type="InterPro" id="IPR000843">
    <property type="entry name" value="HTH_LacI"/>
</dbReference>
<dbReference type="PANTHER" id="PTHR30146">
    <property type="entry name" value="LACI-RELATED TRANSCRIPTIONAL REPRESSOR"/>
    <property type="match status" value="1"/>
</dbReference>
<dbReference type="Proteomes" id="UP000619293">
    <property type="component" value="Unassembled WGS sequence"/>
</dbReference>
<keyword evidence="6" id="KW-1185">Reference proteome</keyword>
<dbReference type="RefSeq" id="WP_239120361.1">
    <property type="nucleotide sequence ID" value="NZ_BAAALB010000010.1"/>
</dbReference>
<dbReference type="PROSITE" id="PS50932">
    <property type="entry name" value="HTH_LACI_2"/>
    <property type="match status" value="1"/>
</dbReference>
<organism evidence="5 6">
    <name type="scientific">Catellatospora chokoriensis</name>
    <dbReference type="NCBI Taxonomy" id="310353"/>
    <lineage>
        <taxon>Bacteria</taxon>
        <taxon>Bacillati</taxon>
        <taxon>Actinomycetota</taxon>
        <taxon>Actinomycetes</taxon>
        <taxon>Micromonosporales</taxon>
        <taxon>Micromonosporaceae</taxon>
        <taxon>Catellatospora</taxon>
    </lineage>
</organism>
<feature type="domain" description="HTH lacI-type" evidence="4">
    <location>
        <begin position="18"/>
        <end position="71"/>
    </location>
</feature>
<comment type="caution">
    <text evidence="5">The sequence shown here is derived from an EMBL/GenBank/DDBJ whole genome shotgun (WGS) entry which is preliminary data.</text>
</comment>
<dbReference type="GO" id="GO:0003700">
    <property type="term" value="F:DNA-binding transcription factor activity"/>
    <property type="evidence" value="ECO:0007669"/>
    <property type="project" value="TreeGrafter"/>
</dbReference>
<keyword evidence="3" id="KW-0804">Transcription</keyword>
<dbReference type="Pfam" id="PF13377">
    <property type="entry name" value="Peripla_BP_3"/>
    <property type="match status" value="1"/>
</dbReference>
<dbReference type="PANTHER" id="PTHR30146:SF153">
    <property type="entry name" value="LACTOSE OPERON REPRESSOR"/>
    <property type="match status" value="1"/>
</dbReference>
<dbReference type="CDD" id="cd01392">
    <property type="entry name" value="HTH_LacI"/>
    <property type="match status" value="1"/>
</dbReference>
<dbReference type="GO" id="GO:0000976">
    <property type="term" value="F:transcription cis-regulatory region binding"/>
    <property type="evidence" value="ECO:0007669"/>
    <property type="project" value="TreeGrafter"/>
</dbReference>
<keyword evidence="1" id="KW-0805">Transcription regulation</keyword>
<dbReference type="SUPFAM" id="SSF47413">
    <property type="entry name" value="lambda repressor-like DNA-binding domains"/>
    <property type="match status" value="1"/>
</dbReference>
<dbReference type="SUPFAM" id="SSF53822">
    <property type="entry name" value="Periplasmic binding protein-like I"/>
    <property type="match status" value="1"/>
</dbReference>
<dbReference type="EMBL" id="BONG01000006">
    <property type="protein sequence ID" value="GIF87917.1"/>
    <property type="molecule type" value="Genomic_DNA"/>
</dbReference>
<proteinExistence type="predicted"/>
<dbReference type="PROSITE" id="PS00356">
    <property type="entry name" value="HTH_LACI_1"/>
    <property type="match status" value="1"/>
</dbReference>
<name>A0A8J3JN43_9ACTN</name>
<evidence type="ECO:0000256" key="3">
    <source>
        <dbReference type="ARBA" id="ARBA00023163"/>
    </source>
</evidence>
<protein>
    <submittedName>
        <fullName evidence="5">LacI family transcriptional regulator</fullName>
    </submittedName>
</protein>
<keyword evidence="2" id="KW-0238">DNA-binding</keyword>
<evidence type="ECO:0000313" key="6">
    <source>
        <dbReference type="Proteomes" id="UP000619293"/>
    </source>
</evidence>
<dbReference type="SMART" id="SM00354">
    <property type="entry name" value="HTH_LACI"/>
    <property type="match status" value="1"/>
</dbReference>
<sequence>MTAAPETPARTAAAPRCTLGDIAREANVSVPTVSKVLNGHSDISPQTRRRIEALLTRYGYQRPRAPRRKTQRGDLIDLVINELDSAWGLEILTGVEQVAEAAGLGLVVSAVHNRASLTRRWLEGLISRGSQGAILVLSDLSEDQRAELHRRTLPFVVVDGVSQPPPDVPSVGATNFSGGYAAAEHLIRLGHRRIGAIGGPEQLLCSRARIAGYRAALESAGLPTDRDLVRYGNFQHNGGLRAAQQLLALPDPPTAIFAGSDQQATGVYEAARLIGRQIPHDLSVVGFDDLHYAQWTAPPLTTIRQPLHEMGASAARLLLRLVNGEHLEAPRIELHTELILRNSTAPPTCGDS</sequence>
<dbReference type="Gene3D" id="3.40.50.2300">
    <property type="match status" value="2"/>
</dbReference>
<dbReference type="InterPro" id="IPR010982">
    <property type="entry name" value="Lambda_DNA-bd_dom_sf"/>
</dbReference>
<gene>
    <name evidence="5" type="ORF">Cch02nite_13610</name>
</gene>
<dbReference type="AlphaFoldDB" id="A0A8J3JN43"/>
<accession>A0A8J3JN43</accession>
<evidence type="ECO:0000256" key="1">
    <source>
        <dbReference type="ARBA" id="ARBA00023015"/>
    </source>
</evidence>
<evidence type="ECO:0000256" key="2">
    <source>
        <dbReference type="ARBA" id="ARBA00023125"/>
    </source>
</evidence>
<dbReference type="Pfam" id="PF00356">
    <property type="entry name" value="LacI"/>
    <property type="match status" value="1"/>
</dbReference>
<dbReference type="Gene3D" id="1.10.260.40">
    <property type="entry name" value="lambda repressor-like DNA-binding domains"/>
    <property type="match status" value="1"/>
</dbReference>
<evidence type="ECO:0000259" key="4">
    <source>
        <dbReference type="PROSITE" id="PS50932"/>
    </source>
</evidence>